<keyword evidence="2 4" id="KW-0863">Zinc-finger</keyword>
<dbReference type="EMBL" id="OX459119">
    <property type="protein sequence ID" value="CAI9095883.1"/>
    <property type="molecule type" value="Genomic_DNA"/>
</dbReference>
<feature type="compositionally biased region" description="Basic residues" evidence="5">
    <location>
        <begin position="1071"/>
        <end position="1080"/>
    </location>
</feature>
<dbReference type="PANTHER" id="PTHR31973">
    <property type="entry name" value="POLYPROTEIN, PUTATIVE-RELATED"/>
    <property type="match status" value="1"/>
</dbReference>
<dbReference type="PROSITE" id="PS50966">
    <property type="entry name" value="ZF_SWIM"/>
    <property type="match status" value="1"/>
</dbReference>
<evidence type="ECO:0000259" key="6">
    <source>
        <dbReference type="PROSITE" id="PS50966"/>
    </source>
</evidence>
<dbReference type="GO" id="GO:0008270">
    <property type="term" value="F:zinc ion binding"/>
    <property type="evidence" value="ECO:0007669"/>
    <property type="project" value="UniProtKB-KW"/>
</dbReference>
<dbReference type="InterPro" id="IPR019557">
    <property type="entry name" value="AminoTfrase-like_pln_mobile"/>
</dbReference>
<dbReference type="Proteomes" id="UP001161247">
    <property type="component" value="Chromosome 2"/>
</dbReference>
<evidence type="ECO:0000256" key="2">
    <source>
        <dbReference type="ARBA" id="ARBA00022771"/>
    </source>
</evidence>
<keyword evidence="1" id="KW-0479">Metal-binding</keyword>
<feature type="domain" description="SWIM-type" evidence="6">
    <location>
        <begin position="582"/>
        <end position="614"/>
    </location>
</feature>
<feature type="compositionally biased region" description="Acidic residues" evidence="5">
    <location>
        <begin position="164"/>
        <end position="207"/>
    </location>
</feature>
<dbReference type="Pfam" id="PF10536">
    <property type="entry name" value="PMD"/>
    <property type="match status" value="1"/>
</dbReference>
<evidence type="ECO:0000313" key="7">
    <source>
        <dbReference type="EMBL" id="CAI9095883.1"/>
    </source>
</evidence>
<evidence type="ECO:0000313" key="8">
    <source>
        <dbReference type="Proteomes" id="UP001161247"/>
    </source>
</evidence>
<dbReference type="AlphaFoldDB" id="A0AAV1CL89"/>
<gene>
    <name evidence="7" type="ORF">OLC1_LOCUS6760</name>
</gene>
<evidence type="ECO:0000256" key="1">
    <source>
        <dbReference type="ARBA" id="ARBA00022723"/>
    </source>
</evidence>
<dbReference type="Pfam" id="PF04434">
    <property type="entry name" value="SWIM"/>
    <property type="match status" value="1"/>
</dbReference>
<name>A0AAV1CL89_OLDCO</name>
<reference evidence="7" key="1">
    <citation type="submission" date="2023-03" db="EMBL/GenBank/DDBJ databases">
        <authorList>
            <person name="Julca I."/>
        </authorList>
    </citation>
    <scope>NUCLEOTIDE SEQUENCE</scope>
</reference>
<evidence type="ECO:0000256" key="5">
    <source>
        <dbReference type="SAM" id="MobiDB-lite"/>
    </source>
</evidence>
<evidence type="ECO:0000256" key="4">
    <source>
        <dbReference type="PROSITE-ProRule" id="PRU00325"/>
    </source>
</evidence>
<accession>A0AAV1CL89</accession>
<protein>
    <submittedName>
        <fullName evidence="7">OLC1v1031913C1</fullName>
    </submittedName>
</protein>
<dbReference type="InterPro" id="IPR007527">
    <property type="entry name" value="Znf_SWIM"/>
</dbReference>
<proteinExistence type="predicted"/>
<evidence type="ECO:0000256" key="3">
    <source>
        <dbReference type="ARBA" id="ARBA00022833"/>
    </source>
</evidence>
<dbReference type="InterPro" id="IPR006564">
    <property type="entry name" value="Znf_PMZ"/>
</dbReference>
<feature type="region of interest" description="Disordered" evidence="5">
    <location>
        <begin position="138"/>
        <end position="209"/>
    </location>
</feature>
<sequence length="1093" mass="128053">MAWNGPYFINVYWRNKYVVEDGTIRTFDNRADATLVIERKLSYSEFLGRICDKAGWDRNYVNLRINLLFENNGVRRSATITDDSSVEIIYYFSGSSYLELYVENEDTVQAQNLLDLSGQKQDVTFVSQQDQQYWMNNSQHAEAGPSRSSGDGYVAEGHGGGQNDDFDSSDEDDASDGTYVESEEEVDYQTDVSDETDLEDEEQEADAGAEAVQNLVTSDFGQHVYSDIGDYKNSILDRDEFEVKMWKGDRENLDLNTCFNNRDEVEAAIEDWNIYHNRQFYVLSSGRKSWSSECATRRMQTPIGQSTCAWRMRASLKKNGLWQIVSWVDRHNCVGITRQNDHRNLRSKLIARLIRRSVENDPGFKVKSIRDAVKEAYKVDVKYKKAWHARRKAIEACYGSWIDNFTELPWYCLRHVRSNMVAKHKKQIARTNLVCWKMGKKRQNHKFLKFQQQLRECNEAGLAYMMAIPRERWSLAYDQDYARWGMLTTNISESYNNVLKGVRFLPIRAVVESTLAKTIKFFRDQYADALKCNTPIGDKYWKKFCKYENTAATHKVELYDFQQQVYGVITGWRRIGKGGNEHKVEYRDWRCSCKKWQTYRLPCSHALAVCRWIGDHPENIIHEYYKTSTWREQFRRSRFVPVPRREEWVSPGWNLVPDYVNLVPYNAVGRQQQRRFLMSMDYTGRGARRRCRRCGSRDHLTRHCHRSHRLADRTRLEVNWDANGFENIWAYERIPRIRPIRKNPEDDDHTLALGSRWRCSLDFSQVASHCLPAQQDQLASLRKVEDFIWQPYEGVEIPERCTRGRDHWQSNTWLICWDVIEPHQVDRVMRQFGFKQFIPPQPMIVGFQEWEKLHKYGRTGRGGNNWELHHREYIEKWNNRADSIVAGSPRAQSSTDDDYLPWYESNTIKFIKDPNKYNFQEEGYREHSDRAKFYADALSDICKMVEDYKKSEDVCQNSVCTNLLLELTSHSMSALSLGAHEMPFLIPTQSLVDLQPQPSQPVGKVRKWNIPHRGIGGGRQKIVEEEEPEFDFELNADLFQTPTPHHQDEANQEGESTNMDVESSLPLALARPRRKLKKVNRYTPSTAQPEEEL</sequence>
<dbReference type="SMART" id="SM00575">
    <property type="entry name" value="ZnF_PMZ"/>
    <property type="match status" value="1"/>
</dbReference>
<feature type="region of interest" description="Disordered" evidence="5">
    <location>
        <begin position="1040"/>
        <end position="1093"/>
    </location>
</feature>
<keyword evidence="3" id="KW-0862">Zinc</keyword>
<keyword evidence="8" id="KW-1185">Reference proteome</keyword>
<feature type="compositionally biased region" description="Polar residues" evidence="5">
    <location>
        <begin position="1082"/>
        <end position="1093"/>
    </location>
</feature>
<organism evidence="7 8">
    <name type="scientific">Oldenlandia corymbosa var. corymbosa</name>
    <dbReference type="NCBI Taxonomy" id="529605"/>
    <lineage>
        <taxon>Eukaryota</taxon>
        <taxon>Viridiplantae</taxon>
        <taxon>Streptophyta</taxon>
        <taxon>Embryophyta</taxon>
        <taxon>Tracheophyta</taxon>
        <taxon>Spermatophyta</taxon>
        <taxon>Magnoliopsida</taxon>
        <taxon>eudicotyledons</taxon>
        <taxon>Gunneridae</taxon>
        <taxon>Pentapetalae</taxon>
        <taxon>asterids</taxon>
        <taxon>lamiids</taxon>
        <taxon>Gentianales</taxon>
        <taxon>Rubiaceae</taxon>
        <taxon>Rubioideae</taxon>
        <taxon>Spermacoceae</taxon>
        <taxon>Hedyotis-Oldenlandia complex</taxon>
        <taxon>Oldenlandia</taxon>
    </lineage>
</organism>
<dbReference type="PANTHER" id="PTHR31973:SF195">
    <property type="entry name" value="MUDR FAMILY TRANSPOSASE"/>
    <property type="match status" value="1"/>
</dbReference>